<proteinExistence type="inferred from homology"/>
<dbReference type="EMBL" id="CP020472">
    <property type="protein sequence ID" value="ARD21755.1"/>
    <property type="molecule type" value="Genomic_DNA"/>
</dbReference>
<dbReference type="RefSeq" id="WP_055023061.1">
    <property type="nucleotide sequence ID" value="NZ_CANMJJ010000008.1"/>
</dbReference>
<dbReference type="PROSITE" id="PS50801">
    <property type="entry name" value="STAS"/>
    <property type="match status" value="1"/>
</dbReference>
<keyword evidence="5" id="KW-1185">Reference proteome</keyword>
<dbReference type="SUPFAM" id="SSF52091">
    <property type="entry name" value="SpoIIaa-like"/>
    <property type="match status" value="1"/>
</dbReference>
<organism evidence="4 5">
    <name type="scientific">Shewanella japonica</name>
    <dbReference type="NCBI Taxonomy" id="93973"/>
    <lineage>
        <taxon>Bacteria</taxon>
        <taxon>Pseudomonadati</taxon>
        <taxon>Pseudomonadota</taxon>
        <taxon>Gammaproteobacteria</taxon>
        <taxon>Alteromonadales</taxon>
        <taxon>Shewanellaceae</taxon>
        <taxon>Shewanella</taxon>
    </lineage>
</organism>
<evidence type="ECO:0000256" key="1">
    <source>
        <dbReference type="ARBA" id="ARBA00009013"/>
    </source>
</evidence>
<evidence type="ECO:0000259" key="3">
    <source>
        <dbReference type="PROSITE" id="PS50801"/>
    </source>
</evidence>
<evidence type="ECO:0000313" key="5">
    <source>
        <dbReference type="Proteomes" id="UP000191820"/>
    </source>
</evidence>
<accession>A0ABN4YF95</accession>
<dbReference type="PANTHER" id="PTHR33495">
    <property type="entry name" value="ANTI-SIGMA FACTOR ANTAGONIST TM_1081-RELATED-RELATED"/>
    <property type="match status" value="1"/>
</dbReference>
<dbReference type="PANTHER" id="PTHR33495:SF2">
    <property type="entry name" value="ANTI-SIGMA FACTOR ANTAGONIST TM_1081-RELATED"/>
    <property type="match status" value="1"/>
</dbReference>
<dbReference type="Pfam" id="PF01740">
    <property type="entry name" value="STAS"/>
    <property type="match status" value="1"/>
</dbReference>
<name>A0ABN4YF95_9GAMM</name>
<evidence type="ECO:0000313" key="4">
    <source>
        <dbReference type="EMBL" id="ARD21755.1"/>
    </source>
</evidence>
<sequence length="131" mass="14946">MKFELKVAQHASVVTLPIRMFMAHTPTYRAALVDYIDRGHTRLVIDMQHLEYIDSSGLSVLISARNQALNYQGNIVLLSPTPAVRSLIELTRLHHIFEIFETEKLALEFLRHSSIVEESDFDKRVIADLAS</sequence>
<dbReference type="Gene3D" id="3.30.750.24">
    <property type="entry name" value="STAS domain"/>
    <property type="match status" value="1"/>
</dbReference>
<dbReference type="Proteomes" id="UP000191820">
    <property type="component" value="Chromosome"/>
</dbReference>
<feature type="domain" description="STAS" evidence="3">
    <location>
        <begin position="1"/>
        <end position="110"/>
    </location>
</feature>
<evidence type="ECO:0000256" key="2">
    <source>
        <dbReference type="RuleBase" id="RU003749"/>
    </source>
</evidence>
<protein>
    <recommendedName>
        <fullName evidence="2">Anti-sigma factor antagonist</fullName>
    </recommendedName>
</protein>
<dbReference type="InterPro" id="IPR002645">
    <property type="entry name" value="STAS_dom"/>
</dbReference>
<dbReference type="InterPro" id="IPR036513">
    <property type="entry name" value="STAS_dom_sf"/>
</dbReference>
<dbReference type="NCBIfam" id="TIGR00377">
    <property type="entry name" value="ant_ant_sig"/>
    <property type="match status" value="1"/>
</dbReference>
<comment type="similarity">
    <text evidence="1 2">Belongs to the anti-sigma-factor antagonist family.</text>
</comment>
<reference evidence="4 5" key="1">
    <citation type="submission" date="2017-03" db="EMBL/GenBank/DDBJ databases">
        <title>Genome sequencing of Shewanella japonica KCTC 22435.</title>
        <authorList>
            <person name="Kim K.M."/>
        </authorList>
    </citation>
    <scope>NUCLEOTIDE SEQUENCE [LARGE SCALE GENOMIC DNA]</scope>
    <source>
        <strain evidence="4 5">KCTC 22435</strain>
    </source>
</reference>
<dbReference type="CDD" id="cd07043">
    <property type="entry name" value="STAS_anti-anti-sigma_factors"/>
    <property type="match status" value="1"/>
</dbReference>
<dbReference type="InterPro" id="IPR003658">
    <property type="entry name" value="Anti-sigma_ant"/>
</dbReference>
<gene>
    <name evidence="4" type="ORF">SJ2017_1431</name>
</gene>